<keyword evidence="3 5" id="KW-0518">Myosin</keyword>
<keyword evidence="9" id="KW-1185">Reference proteome</keyword>
<feature type="compositionally biased region" description="Basic and acidic residues" evidence="6">
    <location>
        <begin position="199"/>
        <end position="249"/>
    </location>
</feature>
<dbReference type="PROSITE" id="PS51456">
    <property type="entry name" value="MYOSIN_MOTOR"/>
    <property type="match status" value="1"/>
</dbReference>
<dbReference type="Pfam" id="PF00063">
    <property type="entry name" value="Myosin_head"/>
    <property type="match status" value="1"/>
</dbReference>
<dbReference type="InterPro" id="IPR001609">
    <property type="entry name" value="Myosin_head_motor_dom-like"/>
</dbReference>
<evidence type="ECO:0000256" key="3">
    <source>
        <dbReference type="ARBA" id="ARBA00023123"/>
    </source>
</evidence>
<dbReference type="GO" id="GO:0019903">
    <property type="term" value="F:protein phosphatase binding"/>
    <property type="evidence" value="ECO:0007669"/>
    <property type="project" value="TreeGrafter"/>
</dbReference>
<keyword evidence="2" id="KW-0067">ATP-binding</keyword>
<dbReference type="SUPFAM" id="SSF52540">
    <property type="entry name" value="P-loop containing nucleoside triphosphate hydrolases"/>
    <property type="match status" value="1"/>
</dbReference>
<dbReference type="EMBL" id="KB743809">
    <property type="protein sequence ID" value="EOA97017.1"/>
    <property type="molecule type" value="Genomic_DNA"/>
</dbReference>
<dbReference type="InterPro" id="IPR036961">
    <property type="entry name" value="Kinesin_motor_dom_sf"/>
</dbReference>
<dbReference type="GO" id="GO:0048471">
    <property type="term" value="C:perinuclear region of cytoplasm"/>
    <property type="evidence" value="ECO:0007669"/>
    <property type="project" value="TreeGrafter"/>
</dbReference>
<evidence type="ECO:0000313" key="9">
    <source>
        <dbReference type="Proteomes" id="UP000296049"/>
    </source>
</evidence>
<dbReference type="GO" id="GO:0043491">
    <property type="term" value="P:phosphatidylinositol 3-kinase/protein kinase B signal transduction"/>
    <property type="evidence" value="ECO:0007669"/>
    <property type="project" value="TreeGrafter"/>
</dbReference>
<dbReference type="GO" id="GO:0005654">
    <property type="term" value="C:nucleoplasm"/>
    <property type="evidence" value="ECO:0007669"/>
    <property type="project" value="TreeGrafter"/>
</dbReference>
<dbReference type="GO" id="GO:0005524">
    <property type="term" value="F:ATP binding"/>
    <property type="evidence" value="ECO:0007669"/>
    <property type="project" value="UniProtKB-KW"/>
</dbReference>
<name>R0L9S2_ANAPL</name>
<evidence type="ECO:0000256" key="5">
    <source>
        <dbReference type="PROSITE-ProRule" id="PRU00782"/>
    </source>
</evidence>
<dbReference type="PANTHER" id="PTHR47335">
    <property type="entry name" value="UNCONVENTIONAL MYOSIN-XVI"/>
    <property type="match status" value="1"/>
</dbReference>
<dbReference type="Proteomes" id="UP000296049">
    <property type="component" value="Unassembled WGS sequence"/>
</dbReference>
<feature type="domain" description="Myosin motor" evidence="7">
    <location>
        <begin position="301"/>
        <end position="502"/>
    </location>
</feature>
<dbReference type="GO" id="GO:0003774">
    <property type="term" value="F:cytoskeletal motor activity"/>
    <property type="evidence" value="ECO:0007669"/>
    <property type="project" value="InterPro"/>
</dbReference>
<accession>R0L9S2</accession>
<dbReference type="PANTHER" id="PTHR47335:SF1">
    <property type="entry name" value="UNCONVENTIONAL MYOSIN-XVI"/>
    <property type="match status" value="1"/>
</dbReference>
<feature type="compositionally biased region" description="Basic and acidic residues" evidence="6">
    <location>
        <begin position="149"/>
        <end position="178"/>
    </location>
</feature>
<evidence type="ECO:0000313" key="8">
    <source>
        <dbReference type="EMBL" id="EOA97017.1"/>
    </source>
</evidence>
<evidence type="ECO:0000256" key="4">
    <source>
        <dbReference type="ARBA" id="ARBA00023175"/>
    </source>
</evidence>
<dbReference type="GO" id="GO:0048812">
    <property type="term" value="P:neuron projection morphogenesis"/>
    <property type="evidence" value="ECO:0007669"/>
    <property type="project" value="TreeGrafter"/>
</dbReference>
<dbReference type="PRINTS" id="PR00193">
    <property type="entry name" value="MYOSINHEAVY"/>
</dbReference>
<comment type="similarity">
    <text evidence="5">Belongs to the TRAFAC class myosin-kinesin ATPase superfamily. Myosin family.</text>
</comment>
<proteinExistence type="inferred from homology"/>
<evidence type="ECO:0000259" key="7">
    <source>
        <dbReference type="PROSITE" id="PS51456"/>
    </source>
</evidence>
<dbReference type="AlphaFoldDB" id="R0L9S2"/>
<evidence type="ECO:0000256" key="2">
    <source>
        <dbReference type="ARBA" id="ARBA00022840"/>
    </source>
</evidence>
<dbReference type="SMART" id="SM00242">
    <property type="entry name" value="MYSc"/>
    <property type="match status" value="1"/>
</dbReference>
<keyword evidence="4" id="KW-0505">Motor protein</keyword>
<keyword evidence="1" id="KW-0547">Nucleotide-binding</keyword>
<dbReference type="GO" id="GO:2000134">
    <property type="term" value="P:negative regulation of G1/S transition of mitotic cell cycle"/>
    <property type="evidence" value="ECO:0007669"/>
    <property type="project" value="TreeGrafter"/>
</dbReference>
<evidence type="ECO:0000256" key="6">
    <source>
        <dbReference type="SAM" id="MobiDB-lite"/>
    </source>
</evidence>
<dbReference type="InterPro" id="IPR052838">
    <property type="entry name" value="Myosin-XVI"/>
</dbReference>
<gene>
    <name evidence="8" type="ORF">Anapl_08841</name>
</gene>
<sequence>MSLFGCKDDISRDYFGTAKLLLCVGQLLSYKENPNKKCHLSVCCRLVLSRLVAVPGASVELNRGDRSSSRQTALGWKKELQQSPGKEGDALKGKGPEGSKKEEKGAPESSKKEKGAPERSREKGAPESIKKEKGAPTVQEGPTAKGRTKRELALAKKEPEKMKKDAGGGKKEAREIKGPGKTTNKSEGPKGEPGGIQGKAEDGAKEAGKAKDKSGKSKEAPEVNKEAPGESKEASVESKEETDQDQAPRDVWYEAEKVWLLQRDGFTLATQLKPDVGTPELPAGRVRLRLEADGSVAEVDEDSVQRVLKGRRDGMPPHLCSMAQRAYGALLTQRQDQAILPLGRSGAGRTACCQGALEYLVGTAGSLDGTVSVEKIQAMFTAFGSVTTSHSSSSTRFSMVLSLDFSATGRITAAHLQTMLLERGRVARQPLGESNFNVFPLMLAGLDAAQRTTLHLHQVAESNLFGIKPFSKPEEKQRASAAFAQLQAAMGTLGITAEEQAAACGACWPASTTWEPLGPAKGYGKGAASGCKGCVGVRGKEESSGSSTATFQLLLPLDAAAWAERCWLSQSSVPLCAHAQGMQQSQWQCQRGFSSSVPGTGGDISLLRHVRSAFPYPGVLQAEHVLLINPS</sequence>
<dbReference type="GO" id="GO:0051015">
    <property type="term" value="F:actin filament binding"/>
    <property type="evidence" value="ECO:0007669"/>
    <property type="project" value="TreeGrafter"/>
</dbReference>
<feature type="region of interest" description="Disordered" evidence="6">
    <location>
        <begin position="60"/>
        <end position="249"/>
    </location>
</feature>
<evidence type="ECO:0000256" key="1">
    <source>
        <dbReference type="ARBA" id="ARBA00022741"/>
    </source>
</evidence>
<feature type="compositionally biased region" description="Basic and acidic residues" evidence="6">
    <location>
        <begin position="76"/>
        <end position="134"/>
    </location>
</feature>
<organism evidence="8 9">
    <name type="scientific">Anas platyrhynchos</name>
    <name type="common">Mallard</name>
    <name type="synonym">Anas boschas</name>
    <dbReference type="NCBI Taxonomy" id="8839"/>
    <lineage>
        <taxon>Eukaryota</taxon>
        <taxon>Metazoa</taxon>
        <taxon>Chordata</taxon>
        <taxon>Craniata</taxon>
        <taxon>Vertebrata</taxon>
        <taxon>Euteleostomi</taxon>
        <taxon>Archelosauria</taxon>
        <taxon>Archosauria</taxon>
        <taxon>Dinosauria</taxon>
        <taxon>Saurischia</taxon>
        <taxon>Theropoda</taxon>
        <taxon>Coelurosauria</taxon>
        <taxon>Aves</taxon>
        <taxon>Neognathae</taxon>
        <taxon>Galloanserae</taxon>
        <taxon>Anseriformes</taxon>
        <taxon>Anatidae</taxon>
        <taxon>Anatinae</taxon>
        <taxon>Anas</taxon>
    </lineage>
</organism>
<protein>
    <submittedName>
        <fullName evidence="8">Myosin-XVIIIb</fullName>
    </submittedName>
</protein>
<keyword evidence="5" id="KW-0009">Actin-binding</keyword>
<dbReference type="InterPro" id="IPR027417">
    <property type="entry name" value="P-loop_NTPase"/>
</dbReference>
<reference evidence="9" key="1">
    <citation type="journal article" date="2013" name="Nat. Genet.">
        <title>The duck genome and transcriptome provide insight into an avian influenza virus reservoir species.</title>
        <authorList>
            <person name="Huang Y."/>
            <person name="Li Y."/>
            <person name="Burt D.W."/>
            <person name="Chen H."/>
            <person name="Zhang Y."/>
            <person name="Qian W."/>
            <person name="Kim H."/>
            <person name="Gan S."/>
            <person name="Zhao Y."/>
            <person name="Li J."/>
            <person name="Yi K."/>
            <person name="Feng H."/>
            <person name="Zhu P."/>
            <person name="Li B."/>
            <person name="Liu Q."/>
            <person name="Fairley S."/>
            <person name="Magor K.E."/>
            <person name="Du Z."/>
            <person name="Hu X."/>
            <person name="Goodman L."/>
            <person name="Tafer H."/>
            <person name="Vignal A."/>
            <person name="Lee T."/>
            <person name="Kim K.W."/>
            <person name="Sheng Z."/>
            <person name="An Y."/>
            <person name="Searle S."/>
            <person name="Herrero J."/>
            <person name="Groenen M.A."/>
            <person name="Crooijmans R.P."/>
            <person name="Faraut T."/>
            <person name="Cai Q."/>
            <person name="Webster R.G."/>
            <person name="Aldridge J.R."/>
            <person name="Warren W.C."/>
            <person name="Bartschat S."/>
            <person name="Kehr S."/>
            <person name="Marz M."/>
            <person name="Stadler P.F."/>
            <person name="Smith J."/>
            <person name="Kraus R.H."/>
            <person name="Zhao Y."/>
            <person name="Ren L."/>
            <person name="Fei J."/>
            <person name="Morisson M."/>
            <person name="Kaiser P."/>
            <person name="Griffin D.K."/>
            <person name="Rao M."/>
            <person name="Pitel F."/>
            <person name="Wang J."/>
            <person name="Li N."/>
        </authorList>
    </citation>
    <scope>NUCLEOTIDE SEQUENCE [LARGE SCALE GENOMIC DNA]</scope>
</reference>
<dbReference type="Gene3D" id="3.40.850.10">
    <property type="entry name" value="Kinesin motor domain"/>
    <property type="match status" value="1"/>
</dbReference>
<comment type="caution">
    <text evidence="5">Lacks conserved residue(s) required for the propagation of feature annotation.</text>
</comment>
<dbReference type="GO" id="GO:0016459">
    <property type="term" value="C:myosin complex"/>
    <property type="evidence" value="ECO:0007669"/>
    <property type="project" value="UniProtKB-KW"/>
</dbReference>